<proteinExistence type="predicted"/>
<dbReference type="EMBL" id="AGWY01000005">
    <property type="protein sequence ID" value="EKS39926.1"/>
    <property type="molecule type" value="Genomic_DNA"/>
</dbReference>
<sequence length="132" mass="14501">MKRKAKIYDANGNFLRYAEGNDVLKDGEVLRSDFTMLDGLDAMQRLVVRDSVTPAAPRHAPGYVYDADQAGRAERFFANKQRLADAWKDAPSAGPEGTKPQAAPQPQVTQDADAAYARRNAWLEQAYLTAGA</sequence>
<comment type="caution">
    <text evidence="2">The sequence shown here is derived from an EMBL/GenBank/DDBJ whole genome shotgun (WGS) entry which is preliminary data.</text>
</comment>
<keyword evidence="3" id="KW-1185">Reference proteome</keyword>
<name>K8PEE5_9BRAD</name>
<evidence type="ECO:0000313" key="3">
    <source>
        <dbReference type="Proteomes" id="UP000001095"/>
    </source>
</evidence>
<dbReference type="Proteomes" id="UP000001095">
    <property type="component" value="Unassembled WGS sequence"/>
</dbReference>
<dbReference type="AlphaFoldDB" id="K8PEE5"/>
<evidence type="ECO:0000313" key="2">
    <source>
        <dbReference type="EMBL" id="EKS39926.1"/>
    </source>
</evidence>
<gene>
    <name evidence="2" type="ORF">HMPREF9696_00938</name>
</gene>
<protein>
    <submittedName>
        <fullName evidence="2">Uncharacterized protein</fullName>
    </submittedName>
</protein>
<evidence type="ECO:0000256" key="1">
    <source>
        <dbReference type="SAM" id="MobiDB-lite"/>
    </source>
</evidence>
<accession>K8PEE5</accession>
<organism evidence="2 3">
    <name type="scientific">Afipia clevelandensis ATCC 49720</name>
    <dbReference type="NCBI Taxonomy" id="883079"/>
    <lineage>
        <taxon>Bacteria</taxon>
        <taxon>Pseudomonadati</taxon>
        <taxon>Pseudomonadota</taxon>
        <taxon>Alphaproteobacteria</taxon>
        <taxon>Hyphomicrobiales</taxon>
        <taxon>Nitrobacteraceae</taxon>
        <taxon>Afipia</taxon>
    </lineage>
</organism>
<reference evidence="2 3" key="1">
    <citation type="submission" date="2012-04" db="EMBL/GenBank/DDBJ databases">
        <title>The Genome Sequence of Afipia clevelandensis ATCC 49720.</title>
        <authorList>
            <consortium name="The Broad Institute Genome Sequencing Platform"/>
            <person name="Earl A."/>
            <person name="Ward D."/>
            <person name="Feldgarden M."/>
            <person name="Gevers D."/>
            <person name="Huys G."/>
            <person name="Walker B."/>
            <person name="Young S.K."/>
            <person name="Zeng Q."/>
            <person name="Gargeya S."/>
            <person name="Fitzgerald M."/>
            <person name="Haas B."/>
            <person name="Abouelleil A."/>
            <person name="Alvarado L."/>
            <person name="Arachchi H.M."/>
            <person name="Berlin A."/>
            <person name="Chapman S.B."/>
            <person name="Goldberg J."/>
            <person name="Griggs A."/>
            <person name="Gujja S."/>
            <person name="Hansen M."/>
            <person name="Howarth C."/>
            <person name="Imamovic A."/>
            <person name="Larimer J."/>
            <person name="McCowen C."/>
            <person name="Montmayeur A."/>
            <person name="Murphy C."/>
            <person name="Neiman D."/>
            <person name="Pearson M."/>
            <person name="Priest M."/>
            <person name="Roberts A."/>
            <person name="Saif S."/>
            <person name="Shea T."/>
            <person name="Sisk P."/>
            <person name="Sykes S."/>
            <person name="Wortman J."/>
            <person name="Nusbaum C."/>
            <person name="Birren B."/>
        </authorList>
    </citation>
    <scope>NUCLEOTIDE SEQUENCE [LARGE SCALE GENOMIC DNA]</scope>
    <source>
        <strain evidence="2 3">ATCC 49720</strain>
    </source>
</reference>
<dbReference type="OrthoDB" id="8272467at2"/>
<dbReference type="PATRIC" id="fig|883079.3.peg.954"/>
<dbReference type="RefSeq" id="WP_002711804.1">
    <property type="nucleotide sequence ID" value="NZ_KB375281.1"/>
</dbReference>
<dbReference type="HOGENOM" id="CLU_1912616_0_0_5"/>
<feature type="region of interest" description="Disordered" evidence="1">
    <location>
        <begin position="87"/>
        <end position="113"/>
    </location>
</feature>